<evidence type="ECO:0000256" key="1">
    <source>
        <dbReference type="ARBA" id="ARBA00022737"/>
    </source>
</evidence>
<evidence type="ECO:0008006" key="3">
    <source>
        <dbReference type="Google" id="ProtNLM"/>
    </source>
</evidence>
<dbReference type="Pfam" id="PF02493">
    <property type="entry name" value="MORN"/>
    <property type="match status" value="3"/>
</dbReference>
<proteinExistence type="predicted"/>
<dbReference type="SMART" id="SM00698">
    <property type="entry name" value="MORN"/>
    <property type="match status" value="2"/>
</dbReference>
<dbReference type="PANTHER" id="PTHR23084:SF179">
    <property type="entry name" value="OS10G0565000 PROTEIN"/>
    <property type="match status" value="1"/>
</dbReference>
<dbReference type="EMBL" id="HBNR01019110">
    <property type="protein sequence ID" value="CAE4573042.1"/>
    <property type="molecule type" value="Transcribed_RNA"/>
</dbReference>
<name>A0A7S4Q5H9_9DINO</name>
<keyword evidence="1" id="KW-0677">Repeat</keyword>
<dbReference type="SUPFAM" id="SSF82185">
    <property type="entry name" value="Histone H3 K4-specific methyltransferase SET7/9 N-terminal domain"/>
    <property type="match status" value="1"/>
</dbReference>
<dbReference type="InterPro" id="IPR003409">
    <property type="entry name" value="MORN"/>
</dbReference>
<protein>
    <recommendedName>
        <fullName evidence="3">MORN repeat-containing protein 5</fullName>
    </recommendedName>
</protein>
<dbReference type="PANTHER" id="PTHR23084">
    <property type="entry name" value="PHOSPHATIDYLINOSITOL-4-PHOSPHATE 5-KINASE RELATED"/>
    <property type="match status" value="1"/>
</dbReference>
<gene>
    <name evidence="2" type="ORF">AMON00008_LOCUS12661</name>
</gene>
<evidence type="ECO:0000313" key="2">
    <source>
        <dbReference type="EMBL" id="CAE4573042.1"/>
    </source>
</evidence>
<dbReference type="AlphaFoldDB" id="A0A7S4Q5H9"/>
<organism evidence="2">
    <name type="scientific">Alexandrium monilatum</name>
    <dbReference type="NCBI Taxonomy" id="311494"/>
    <lineage>
        <taxon>Eukaryota</taxon>
        <taxon>Sar</taxon>
        <taxon>Alveolata</taxon>
        <taxon>Dinophyceae</taxon>
        <taxon>Gonyaulacales</taxon>
        <taxon>Pyrocystaceae</taxon>
        <taxon>Alexandrium</taxon>
    </lineage>
</organism>
<dbReference type="Gene3D" id="2.20.110.10">
    <property type="entry name" value="Histone H3 K4-specific methyltransferase SET7/9 N-terminal domain"/>
    <property type="match status" value="1"/>
</dbReference>
<sequence length="137" mass="15913">MMDGCGRYSWPDGRVYSGQYVLDQKHGFGVLSWTDGRRYEGFWDSGRQHGLGRLCSGSGRSCLALWERGERLAWRGEEEERRPSSSLQVEMDTVHARPGLLQTWRRWAFSVQARNVYVSRASRDNLRIARVFTVQIR</sequence>
<reference evidence="2" key="1">
    <citation type="submission" date="2021-01" db="EMBL/GenBank/DDBJ databases">
        <authorList>
            <person name="Corre E."/>
            <person name="Pelletier E."/>
            <person name="Niang G."/>
            <person name="Scheremetjew M."/>
            <person name="Finn R."/>
            <person name="Kale V."/>
            <person name="Holt S."/>
            <person name="Cochrane G."/>
            <person name="Meng A."/>
            <person name="Brown T."/>
            <person name="Cohen L."/>
        </authorList>
    </citation>
    <scope>NUCLEOTIDE SEQUENCE</scope>
    <source>
        <strain evidence="2">CCMP3105</strain>
    </source>
</reference>
<accession>A0A7S4Q5H9</accession>